<feature type="domain" description="Fe2OG dioxygenase" evidence="14">
    <location>
        <begin position="242"/>
        <end position="341"/>
    </location>
</feature>
<evidence type="ECO:0000256" key="2">
    <source>
        <dbReference type="ARBA" id="ARBA00004496"/>
    </source>
</evidence>
<dbReference type="InterPro" id="IPR026992">
    <property type="entry name" value="DIOX_N"/>
</dbReference>
<comment type="function">
    <text evidence="12">Involved in the regulation of shoot development and salicylic acid (SA) homeostasis.</text>
</comment>
<dbReference type="GO" id="GO:0009805">
    <property type="term" value="P:coumarin biosynthetic process"/>
    <property type="evidence" value="ECO:0007669"/>
    <property type="project" value="UniProtKB-ARBA"/>
</dbReference>
<comment type="pathway">
    <text evidence="3">Phenylpropanoid metabolism.</text>
</comment>
<dbReference type="PRINTS" id="PR00682">
    <property type="entry name" value="IPNSYNTHASE"/>
</dbReference>
<dbReference type="Pfam" id="PF14226">
    <property type="entry name" value="DIOX_N"/>
    <property type="match status" value="1"/>
</dbReference>
<comment type="caution">
    <text evidence="15">The sequence shown here is derived from an EMBL/GenBank/DDBJ whole genome shotgun (WGS) entry which is preliminary data.</text>
</comment>
<dbReference type="EC" id="1.14.11.61" evidence="5"/>
<dbReference type="Proteomes" id="UP000249390">
    <property type="component" value="Unassembled WGS sequence"/>
</dbReference>
<keyword evidence="8 13" id="KW-0560">Oxidoreductase</keyword>
<keyword evidence="6" id="KW-0963">Cytoplasm</keyword>
<evidence type="ECO:0000256" key="1">
    <source>
        <dbReference type="ARBA" id="ARBA00004123"/>
    </source>
</evidence>
<dbReference type="FunFam" id="2.60.120.330:FF:000015">
    <property type="entry name" value="Protein DMR6-LIKE OXYGENASE 1"/>
    <property type="match status" value="1"/>
</dbReference>
<dbReference type="Gene3D" id="2.60.120.330">
    <property type="entry name" value="B-lactam Antibiotic, Isopenicillin N Synthase, Chain"/>
    <property type="match status" value="1"/>
</dbReference>
<evidence type="ECO:0000256" key="5">
    <source>
        <dbReference type="ARBA" id="ARBA00012885"/>
    </source>
</evidence>
<reference evidence="15 16" key="1">
    <citation type="submission" date="2018-06" db="EMBL/GenBank/DDBJ databases">
        <title>The Genome of Cuscuta australis (Dodder) Provides Insight into the Evolution of Plant Parasitism.</title>
        <authorList>
            <person name="Liu H."/>
        </authorList>
    </citation>
    <scope>NUCLEOTIDE SEQUENCE [LARGE SCALE GENOMIC DNA]</scope>
    <source>
        <strain evidence="16">cv. Yunnan</strain>
        <tissue evidence="15">Vines</tissue>
    </source>
</reference>
<organism evidence="15 16">
    <name type="scientific">Cuscuta australis</name>
    <dbReference type="NCBI Taxonomy" id="267555"/>
    <lineage>
        <taxon>Eukaryota</taxon>
        <taxon>Viridiplantae</taxon>
        <taxon>Streptophyta</taxon>
        <taxon>Embryophyta</taxon>
        <taxon>Tracheophyta</taxon>
        <taxon>Spermatophyta</taxon>
        <taxon>Magnoliopsida</taxon>
        <taxon>eudicotyledons</taxon>
        <taxon>Gunneridae</taxon>
        <taxon>Pentapetalae</taxon>
        <taxon>asterids</taxon>
        <taxon>lamiids</taxon>
        <taxon>Solanales</taxon>
        <taxon>Convolvulaceae</taxon>
        <taxon>Cuscuteae</taxon>
        <taxon>Cuscuta</taxon>
        <taxon>Cuscuta subgen. Grammica</taxon>
        <taxon>Cuscuta sect. Cleistogrammica</taxon>
    </lineage>
</organism>
<dbReference type="GO" id="GO:0016706">
    <property type="term" value="F:2-oxoglutarate-dependent dioxygenase activity"/>
    <property type="evidence" value="ECO:0007669"/>
    <property type="project" value="UniProtKB-ARBA"/>
</dbReference>
<evidence type="ECO:0000256" key="8">
    <source>
        <dbReference type="ARBA" id="ARBA00023002"/>
    </source>
</evidence>
<dbReference type="Pfam" id="PF03171">
    <property type="entry name" value="2OG-FeII_Oxy"/>
    <property type="match status" value="1"/>
</dbReference>
<evidence type="ECO:0000256" key="9">
    <source>
        <dbReference type="ARBA" id="ARBA00023004"/>
    </source>
</evidence>
<dbReference type="InterPro" id="IPR044861">
    <property type="entry name" value="IPNS-like_FE2OG_OXY"/>
</dbReference>
<evidence type="ECO:0000256" key="7">
    <source>
        <dbReference type="ARBA" id="ARBA00022723"/>
    </source>
</evidence>
<dbReference type="GO" id="GO:0002238">
    <property type="term" value="P:response to molecule of fungal origin"/>
    <property type="evidence" value="ECO:0007669"/>
    <property type="project" value="UniProtKB-ARBA"/>
</dbReference>
<comment type="catalytic activity">
    <reaction evidence="11">
        <text>(E)-feruloyl-CoA + 2-oxoglutarate + O2 = (E)-6-hydroxyferuloyl-CoA + succinate + CO2</text>
        <dbReference type="Rhea" id="RHEA:57856"/>
        <dbReference type="ChEBI" id="CHEBI:15379"/>
        <dbReference type="ChEBI" id="CHEBI:16526"/>
        <dbReference type="ChEBI" id="CHEBI:16810"/>
        <dbReference type="ChEBI" id="CHEBI:30031"/>
        <dbReference type="ChEBI" id="CHEBI:87305"/>
        <dbReference type="ChEBI" id="CHEBI:142390"/>
        <dbReference type="EC" id="1.14.11.61"/>
    </reaction>
</comment>
<gene>
    <name evidence="15" type="ORF">DM860_010384</name>
</gene>
<comment type="subcellular location">
    <subcellularLocation>
        <location evidence="2">Cytoplasm</location>
    </subcellularLocation>
    <subcellularLocation>
        <location evidence="1">Nucleus</location>
    </subcellularLocation>
</comment>
<evidence type="ECO:0000256" key="13">
    <source>
        <dbReference type="RuleBase" id="RU003682"/>
    </source>
</evidence>
<evidence type="ECO:0000256" key="12">
    <source>
        <dbReference type="ARBA" id="ARBA00059922"/>
    </source>
</evidence>
<dbReference type="EMBL" id="NQVE01000046">
    <property type="protein sequence ID" value="RAL51666.1"/>
    <property type="molecule type" value="Genomic_DNA"/>
</dbReference>
<dbReference type="InterPro" id="IPR050295">
    <property type="entry name" value="Plant_2OG-oxidoreductases"/>
</dbReference>
<dbReference type="InterPro" id="IPR005123">
    <property type="entry name" value="Oxoglu/Fe-dep_dioxygenase_dom"/>
</dbReference>
<comment type="similarity">
    <text evidence="4 13">Belongs to the iron/ascorbate-dependent oxidoreductase family.</text>
</comment>
<keyword evidence="16" id="KW-1185">Reference proteome</keyword>
<proteinExistence type="inferred from homology"/>
<evidence type="ECO:0000256" key="11">
    <source>
        <dbReference type="ARBA" id="ARBA00048503"/>
    </source>
</evidence>
<dbReference type="GO" id="GO:0005737">
    <property type="term" value="C:cytoplasm"/>
    <property type="evidence" value="ECO:0007669"/>
    <property type="project" value="UniProtKB-SubCell"/>
</dbReference>
<keyword evidence="7 13" id="KW-0479">Metal-binding</keyword>
<dbReference type="GO" id="GO:0005634">
    <property type="term" value="C:nucleus"/>
    <property type="evidence" value="ECO:0007669"/>
    <property type="project" value="UniProtKB-SubCell"/>
</dbReference>
<protein>
    <recommendedName>
        <fullName evidence="5">feruloyl-CoA 6-hydroxylase</fullName>
        <ecNumber evidence="5">1.14.11.61</ecNumber>
    </recommendedName>
</protein>
<accession>A0A328E2N0</accession>
<dbReference type="PROSITE" id="PS51471">
    <property type="entry name" value="FE2OG_OXY"/>
    <property type="match status" value="1"/>
</dbReference>
<dbReference type="InterPro" id="IPR027443">
    <property type="entry name" value="IPNS-like_sf"/>
</dbReference>
<sequence>MAKMTVMAIPALEKEKKDDDESVLYEKGLKAVWDANLIKAVPNRFIFPSPQRPKLHHATNNGKTNGHFKLPVIHFDQLRGPNRPHVLRSLADACQNYGFFQLVNHGIAEDVISNMRDATRRFFDLPVTEREKYMSSDVSAPVRYGTSFNQTKDGVFCWRDFLKLVCDPPALPHWPSNSPLDFRKCAVKYAENTKALFLKVAEAVVESLGAVQDGGDQEVVNDENMTFDEKDEEKIITQVKNGSQFMMLNYYPQCPNPDLTLGIPPHSDFDFLTLLLQDDVNGLQIHHRGDWVGVDVIPNAFVVNVGDLLEIFSNGKYKSVMHRAVVNSFKPRISVASFHSTPVETIVEPLPKLISSSNPRRYKGTNFLTFLEYIKTSDYKKKNFLESRKLFT</sequence>
<keyword evidence="9 13" id="KW-0408">Iron</keyword>
<dbReference type="SUPFAM" id="SSF51197">
    <property type="entry name" value="Clavaminate synthase-like"/>
    <property type="match status" value="1"/>
</dbReference>
<evidence type="ECO:0000256" key="4">
    <source>
        <dbReference type="ARBA" id="ARBA00008056"/>
    </source>
</evidence>
<keyword evidence="10" id="KW-0539">Nucleus</keyword>
<dbReference type="PANTHER" id="PTHR47991">
    <property type="entry name" value="OXOGLUTARATE/IRON-DEPENDENT DIOXYGENASE"/>
    <property type="match status" value="1"/>
</dbReference>
<evidence type="ECO:0000259" key="14">
    <source>
        <dbReference type="PROSITE" id="PS51471"/>
    </source>
</evidence>
<evidence type="ECO:0000256" key="10">
    <source>
        <dbReference type="ARBA" id="ARBA00023242"/>
    </source>
</evidence>
<dbReference type="GO" id="GO:0046872">
    <property type="term" value="F:metal ion binding"/>
    <property type="evidence" value="ECO:0007669"/>
    <property type="project" value="UniProtKB-KW"/>
</dbReference>
<evidence type="ECO:0000313" key="16">
    <source>
        <dbReference type="Proteomes" id="UP000249390"/>
    </source>
</evidence>
<evidence type="ECO:0000256" key="3">
    <source>
        <dbReference type="ARBA" id="ARBA00004918"/>
    </source>
</evidence>
<name>A0A328E2N0_9ASTE</name>
<evidence type="ECO:0000313" key="15">
    <source>
        <dbReference type="EMBL" id="RAL51666.1"/>
    </source>
</evidence>
<dbReference type="AlphaFoldDB" id="A0A328E2N0"/>
<evidence type="ECO:0000256" key="6">
    <source>
        <dbReference type="ARBA" id="ARBA00022490"/>
    </source>
</evidence>